<comment type="caution">
    <text evidence="1">The sequence shown here is derived from an EMBL/GenBank/DDBJ whole genome shotgun (WGS) entry which is preliminary data.</text>
</comment>
<keyword evidence="2" id="KW-1185">Reference proteome</keyword>
<proteinExistence type="predicted"/>
<dbReference type="AlphaFoldDB" id="A0AAV7MKF3"/>
<accession>A0AAV7MKF3</accession>
<sequence>MKVAHRGPSVQHCLSLVGQHVGRNRIVMAWQTDGTLTPDFEWAASRTGPEANMMHFCGGKSILMARGLQRGPEHSYSETI</sequence>
<organism evidence="1 2">
    <name type="scientific">Pleurodeles waltl</name>
    <name type="common">Iberian ribbed newt</name>
    <dbReference type="NCBI Taxonomy" id="8319"/>
    <lineage>
        <taxon>Eukaryota</taxon>
        <taxon>Metazoa</taxon>
        <taxon>Chordata</taxon>
        <taxon>Craniata</taxon>
        <taxon>Vertebrata</taxon>
        <taxon>Euteleostomi</taxon>
        <taxon>Amphibia</taxon>
        <taxon>Batrachia</taxon>
        <taxon>Caudata</taxon>
        <taxon>Salamandroidea</taxon>
        <taxon>Salamandridae</taxon>
        <taxon>Pleurodelinae</taxon>
        <taxon>Pleurodeles</taxon>
    </lineage>
</organism>
<reference evidence="1" key="1">
    <citation type="journal article" date="2022" name="bioRxiv">
        <title>Sequencing and chromosome-scale assembly of the giantPleurodeles waltlgenome.</title>
        <authorList>
            <person name="Brown T."/>
            <person name="Elewa A."/>
            <person name="Iarovenko S."/>
            <person name="Subramanian E."/>
            <person name="Araus A.J."/>
            <person name="Petzold A."/>
            <person name="Susuki M."/>
            <person name="Suzuki K.-i.T."/>
            <person name="Hayashi T."/>
            <person name="Toyoda A."/>
            <person name="Oliveira C."/>
            <person name="Osipova E."/>
            <person name="Leigh N.D."/>
            <person name="Simon A."/>
            <person name="Yun M.H."/>
        </authorList>
    </citation>
    <scope>NUCLEOTIDE SEQUENCE</scope>
    <source>
        <strain evidence="1">20211129_DDA</strain>
        <tissue evidence="1">Liver</tissue>
    </source>
</reference>
<evidence type="ECO:0000313" key="1">
    <source>
        <dbReference type="EMBL" id="KAJ1103992.1"/>
    </source>
</evidence>
<protein>
    <submittedName>
        <fullName evidence="1">Uncharacterized protein</fullName>
    </submittedName>
</protein>
<dbReference type="EMBL" id="JANPWB010000013">
    <property type="protein sequence ID" value="KAJ1103992.1"/>
    <property type="molecule type" value="Genomic_DNA"/>
</dbReference>
<dbReference type="Proteomes" id="UP001066276">
    <property type="component" value="Chromosome 9"/>
</dbReference>
<name>A0AAV7MKF3_PLEWA</name>
<evidence type="ECO:0000313" key="2">
    <source>
        <dbReference type="Proteomes" id="UP001066276"/>
    </source>
</evidence>
<gene>
    <name evidence="1" type="ORF">NDU88_001408</name>
</gene>